<keyword evidence="3" id="KW-0157">Chromophore</keyword>
<reference evidence="6" key="1">
    <citation type="submission" date="2022-11" db="EMBL/GenBank/DDBJ databases">
        <title>Chromosomal genome sequence assembly and mating type (MAT) locus characterization of the leprose asexual lichenized fungus Lepraria neglecta (Nyl.) Erichsen.</title>
        <authorList>
            <person name="Allen J.L."/>
            <person name="Pfeffer B."/>
        </authorList>
    </citation>
    <scope>NUCLEOTIDE SEQUENCE</scope>
    <source>
        <strain evidence="6">Allen 5258</strain>
    </source>
</reference>
<dbReference type="Pfam" id="PF13426">
    <property type="entry name" value="PAS_9"/>
    <property type="match status" value="1"/>
</dbReference>
<sequence>MSLVTREMAARTGDNANGNGNGSGSGSGLNGNTHGDQRMHLAQRNGSSSHNNGGELSRDYNPPSSSFSSPKPGSVVDRGNNGLADFFSTEVFQIVLHNPTTAHRLLKFSQARMCGENMEFLEKVDRYNMLLDELATIMTDIHNSYTATEAPKQIGLATNMLKKINLDIKAATTSTLPSMESIFTEAQDNVESILRTAVYPRFVKYQMTNSASKSLSTDRSRYQGLGDCFCLTDPNKADNPILYASDGFVSVTGYTRTEVVPRNCRFLQGNYTDRTATKRLKASIEAREETVELLLNYKKSGEPFWNLLYVAPLFDVNGKLCFFIGGQINCSTTIRSNTDVLKILSMSDESEDDKGSAKSIRDTKPKRSFLGFTRKESSSQLPTSTKRVEVRADGMEQGLLKQIEKMNFRTQMEIFYTAYSKYLVIKYDTFAIQHYSLGIVDILGITNNSSHDFVGSNIFKFLSQHTASLPREYKTKVKDALKHGQAISASINLFTLRSLARSRGDDKFFTHWTPCKDEKGAVIYVVVTLSSTLYD</sequence>
<keyword evidence="7" id="KW-1185">Reference proteome</keyword>
<evidence type="ECO:0000313" key="7">
    <source>
        <dbReference type="Proteomes" id="UP001276659"/>
    </source>
</evidence>
<accession>A0AAE0DQP3</accession>
<dbReference type="InterPro" id="IPR035965">
    <property type="entry name" value="PAS-like_dom_sf"/>
</dbReference>
<dbReference type="EMBL" id="JASNWA010000004">
    <property type="protein sequence ID" value="KAK3176475.1"/>
    <property type="molecule type" value="Genomic_DNA"/>
</dbReference>
<comment type="caution">
    <text evidence="6">The sequence shown here is derived from an EMBL/GenBank/DDBJ whole genome shotgun (WGS) entry which is preliminary data.</text>
</comment>
<gene>
    <name evidence="6" type="ORF">OEA41_007798</name>
</gene>
<name>A0AAE0DQP3_9LECA</name>
<feature type="compositionally biased region" description="Polar residues" evidence="4">
    <location>
        <begin position="44"/>
        <end position="54"/>
    </location>
</feature>
<dbReference type="AlphaFoldDB" id="A0AAE0DQP3"/>
<dbReference type="InterPro" id="IPR016137">
    <property type="entry name" value="RGS"/>
</dbReference>
<proteinExistence type="predicted"/>
<feature type="compositionally biased region" description="Low complexity" evidence="4">
    <location>
        <begin position="62"/>
        <end position="74"/>
    </location>
</feature>
<evidence type="ECO:0000313" key="6">
    <source>
        <dbReference type="EMBL" id="KAK3176475.1"/>
    </source>
</evidence>
<keyword evidence="1" id="KW-0285">Flavoprotein</keyword>
<dbReference type="Gene3D" id="1.10.167.10">
    <property type="entry name" value="Regulator of G-protein Signalling 4, domain 2"/>
    <property type="match status" value="1"/>
</dbReference>
<dbReference type="Proteomes" id="UP001276659">
    <property type="component" value="Unassembled WGS sequence"/>
</dbReference>
<evidence type="ECO:0000256" key="2">
    <source>
        <dbReference type="ARBA" id="ARBA00022643"/>
    </source>
</evidence>
<feature type="compositionally biased region" description="Gly residues" evidence="4">
    <location>
        <begin position="19"/>
        <end position="29"/>
    </location>
</feature>
<evidence type="ECO:0000256" key="4">
    <source>
        <dbReference type="SAM" id="MobiDB-lite"/>
    </source>
</evidence>
<dbReference type="GO" id="GO:0005634">
    <property type="term" value="C:nucleus"/>
    <property type="evidence" value="ECO:0007669"/>
    <property type="project" value="TreeGrafter"/>
</dbReference>
<feature type="domain" description="RGS" evidence="5">
    <location>
        <begin position="91"/>
        <end position="204"/>
    </location>
</feature>
<dbReference type="Gene3D" id="3.30.450.20">
    <property type="entry name" value="PAS domain"/>
    <property type="match status" value="1"/>
</dbReference>
<dbReference type="InterPro" id="IPR000014">
    <property type="entry name" value="PAS"/>
</dbReference>
<dbReference type="InterPro" id="IPR044926">
    <property type="entry name" value="RGS_subdomain_2"/>
</dbReference>
<dbReference type="CDD" id="cd00130">
    <property type="entry name" value="PAS"/>
    <property type="match status" value="1"/>
</dbReference>
<protein>
    <recommendedName>
        <fullName evidence="5">RGS domain-containing protein</fullName>
    </recommendedName>
</protein>
<dbReference type="NCBIfam" id="TIGR00229">
    <property type="entry name" value="sensory_box"/>
    <property type="match status" value="1"/>
</dbReference>
<dbReference type="SUPFAM" id="SSF55785">
    <property type="entry name" value="PYP-like sensor domain (PAS domain)"/>
    <property type="match status" value="1"/>
</dbReference>
<dbReference type="Pfam" id="PF00615">
    <property type="entry name" value="RGS"/>
    <property type="match status" value="1"/>
</dbReference>
<dbReference type="PANTHER" id="PTHR47429:SF2">
    <property type="entry name" value="PROTEIN TWIN LOV 1"/>
    <property type="match status" value="1"/>
</dbReference>
<evidence type="ECO:0000256" key="3">
    <source>
        <dbReference type="ARBA" id="ARBA00022991"/>
    </source>
</evidence>
<dbReference type="PROSITE" id="PS50132">
    <property type="entry name" value="RGS"/>
    <property type="match status" value="1"/>
</dbReference>
<dbReference type="SUPFAM" id="SSF48097">
    <property type="entry name" value="Regulator of G-protein signaling, RGS"/>
    <property type="match status" value="1"/>
</dbReference>
<organism evidence="6 7">
    <name type="scientific">Lepraria neglecta</name>
    <dbReference type="NCBI Taxonomy" id="209136"/>
    <lineage>
        <taxon>Eukaryota</taxon>
        <taxon>Fungi</taxon>
        <taxon>Dikarya</taxon>
        <taxon>Ascomycota</taxon>
        <taxon>Pezizomycotina</taxon>
        <taxon>Lecanoromycetes</taxon>
        <taxon>OSLEUM clade</taxon>
        <taxon>Lecanoromycetidae</taxon>
        <taxon>Lecanorales</taxon>
        <taxon>Lecanorineae</taxon>
        <taxon>Stereocaulaceae</taxon>
        <taxon>Lepraria</taxon>
    </lineage>
</organism>
<evidence type="ECO:0000256" key="1">
    <source>
        <dbReference type="ARBA" id="ARBA00022630"/>
    </source>
</evidence>
<evidence type="ECO:0000259" key="5">
    <source>
        <dbReference type="PROSITE" id="PS50132"/>
    </source>
</evidence>
<dbReference type="PANTHER" id="PTHR47429">
    <property type="entry name" value="PROTEIN TWIN LOV 1"/>
    <property type="match status" value="1"/>
</dbReference>
<dbReference type="SMART" id="SM00315">
    <property type="entry name" value="RGS"/>
    <property type="match status" value="1"/>
</dbReference>
<feature type="region of interest" description="Disordered" evidence="4">
    <location>
        <begin position="1"/>
        <end position="75"/>
    </location>
</feature>
<dbReference type="InterPro" id="IPR036305">
    <property type="entry name" value="RGS_sf"/>
</dbReference>
<keyword evidence="2" id="KW-0288">FMN</keyword>